<dbReference type="AlphaFoldDB" id="A0A844Y8D7"/>
<keyword evidence="4 7" id="KW-0812">Transmembrane</keyword>
<dbReference type="PANTHER" id="PTHR30589:SF0">
    <property type="entry name" value="PHOSPHATIDYLGLYCEROL--PROLIPOPROTEIN DIACYLGLYCERYL TRANSFERASE"/>
    <property type="match status" value="1"/>
</dbReference>
<evidence type="ECO:0000313" key="8">
    <source>
        <dbReference type="EMBL" id="MXO54960.1"/>
    </source>
</evidence>
<keyword evidence="5 7" id="KW-1133">Transmembrane helix</keyword>
<dbReference type="PROSITE" id="PS01311">
    <property type="entry name" value="LGT"/>
    <property type="match status" value="1"/>
</dbReference>
<evidence type="ECO:0000256" key="1">
    <source>
        <dbReference type="ARBA" id="ARBA00007150"/>
    </source>
</evidence>
<dbReference type="GO" id="GO:0042158">
    <property type="term" value="P:lipoprotein biosynthetic process"/>
    <property type="evidence" value="ECO:0007669"/>
    <property type="project" value="UniProtKB-UniRule"/>
</dbReference>
<dbReference type="EC" id="2.5.1.145" evidence="7"/>
<evidence type="ECO:0000256" key="4">
    <source>
        <dbReference type="ARBA" id="ARBA00022692"/>
    </source>
</evidence>
<evidence type="ECO:0000256" key="5">
    <source>
        <dbReference type="ARBA" id="ARBA00022989"/>
    </source>
</evidence>
<dbReference type="HAMAP" id="MF_01147">
    <property type="entry name" value="Lgt"/>
    <property type="match status" value="1"/>
</dbReference>
<evidence type="ECO:0000256" key="2">
    <source>
        <dbReference type="ARBA" id="ARBA00022475"/>
    </source>
</evidence>
<keyword evidence="8" id="KW-0449">Lipoprotein</keyword>
<feature type="transmembrane region" description="Helical" evidence="7">
    <location>
        <begin position="253"/>
        <end position="271"/>
    </location>
</feature>
<evidence type="ECO:0000313" key="9">
    <source>
        <dbReference type="Proteomes" id="UP000430272"/>
    </source>
</evidence>
<dbReference type="Proteomes" id="UP000430272">
    <property type="component" value="Unassembled WGS sequence"/>
</dbReference>
<evidence type="ECO:0000256" key="6">
    <source>
        <dbReference type="ARBA" id="ARBA00023136"/>
    </source>
</evidence>
<feature type="binding site" evidence="7">
    <location>
        <position position="149"/>
    </location>
    <ligand>
        <name>a 1,2-diacyl-sn-glycero-3-phospho-(1'-sn-glycerol)</name>
        <dbReference type="ChEBI" id="CHEBI:64716"/>
    </ligand>
</feature>
<dbReference type="EMBL" id="WTYD01000002">
    <property type="protein sequence ID" value="MXO54960.1"/>
    <property type="molecule type" value="Genomic_DNA"/>
</dbReference>
<comment type="pathway">
    <text evidence="7">Protein modification; lipoprotein biosynthesis (diacylglyceryl transfer).</text>
</comment>
<keyword evidence="9" id="KW-1185">Reference proteome</keyword>
<feature type="transmembrane region" description="Helical" evidence="7">
    <location>
        <begin position="213"/>
        <end position="233"/>
    </location>
</feature>
<evidence type="ECO:0000256" key="7">
    <source>
        <dbReference type="HAMAP-Rule" id="MF_01147"/>
    </source>
</evidence>
<feature type="transmembrane region" description="Helical" evidence="7">
    <location>
        <begin position="107"/>
        <end position="124"/>
    </location>
</feature>
<dbReference type="UniPathway" id="UPA00664"/>
<comment type="subcellular location">
    <subcellularLocation>
        <location evidence="7">Cell membrane</location>
        <topology evidence="7">Multi-pass membrane protein</topology>
    </subcellularLocation>
</comment>
<protein>
    <recommendedName>
        <fullName evidence="7">Phosphatidylglycerol--prolipoprotein diacylglyceryl transferase</fullName>
        <ecNumber evidence="7">2.5.1.145</ecNumber>
    </recommendedName>
</protein>
<dbReference type="OrthoDB" id="871140at2"/>
<accession>A0A844Y8D7</accession>
<feature type="transmembrane region" description="Helical" evidence="7">
    <location>
        <begin position="185"/>
        <end position="206"/>
    </location>
</feature>
<sequence length="286" mass="31406">MLSLLANAGANPIQWAELGLTPGIDLGFFTLRWYSLAYLAGILLGYWHLSKMVKSPGAPMAQRHVDDLFFYCTLGIILGGRLGYAAFYQPELFGSLALFKLWTGGMSFHGGVIGVLIAIAWVAWRGGLNWLRVCDYIAVNVPFGMMFGRLANFVNGELYGRPTDVSWAMVFPSDPLGLARHPSQLYQAALEGALMIAILLPLFWYTRARYRPGLLVGVFTVGISLARFVNEFFREPDAHLAYVVAETGLSRGQWLTLPMIAIGLAVIAYSLTRQPAPATPSEPRAA</sequence>
<feature type="transmembrane region" description="Helical" evidence="7">
    <location>
        <begin position="26"/>
        <end position="47"/>
    </location>
</feature>
<comment type="function">
    <text evidence="7">Catalyzes the transfer of the diacylglyceryl group from phosphatidylglycerol to the sulfhydryl group of the N-terminal cysteine of a prolipoprotein, the first step in the formation of mature lipoproteins.</text>
</comment>
<dbReference type="PANTHER" id="PTHR30589">
    <property type="entry name" value="PROLIPOPROTEIN DIACYLGLYCERYL TRANSFERASE"/>
    <property type="match status" value="1"/>
</dbReference>
<feature type="transmembrane region" description="Helical" evidence="7">
    <location>
        <begin position="68"/>
        <end position="87"/>
    </location>
</feature>
<gene>
    <name evidence="7" type="primary">lgt</name>
    <name evidence="8" type="ORF">GRI47_13215</name>
</gene>
<reference evidence="8 9" key="1">
    <citation type="submission" date="2019-12" db="EMBL/GenBank/DDBJ databases">
        <title>Genomic-based taxomic classification of the family Erythrobacteraceae.</title>
        <authorList>
            <person name="Xu L."/>
        </authorList>
    </citation>
    <scope>NUCLEOTIDE SEQUENCE [LARGE SCALE GENOMIC DNA]</scope>
    <source>
        <strain evidence="8 9">JCM 17468</strain>
    </source>
</reference>
<name>A0A844Y8D7_9SPHN</name>
<organism evidence="8 9">
    <name type="scientific">Qipengyuania pelagi</name>
    <dbReference type="NCBI Taxonomy" id="994320"/>
    <lineage>
        <taxon>Bacteria</taxon>
        <taxon>Pseudomonadati</taxon>
        <taxon>Pseudomonadota</taxon>
        <taxon>Alphaproteobacteria</taxon>
        <taxon>Sphingomonadales</taxon>
        <taxon>Erythrobacteraceae</taxon>
        <taxon>Qipengyuania</taxon>
    </lineage>
</organism>
<proteinExistence type="inferred from homology"/>
<comment type="caution">
    <text evidence="8">The sequence shown here is derived from an EMBL/GenBank/DDBJ whole genome shotgun (WGS) entry which is preliminary data.</text>
</comment>
<keyword evidence="6 7" id="KW-0472">Membrane</keyword>
<feature type="transmembrane region" description="Helical" evidence="7">
    <location>
        <begin position="136"/>
        <end position="154"/>
    </location>
</feature>
<dbReference type="GO" id="GO:0005886">
    <property type="term" value="C:plasma membrane"/>
    <property type="evidence" value="ECO:0007669"/>
    <property type="project" value="UniProtKB-SubCell"/>
</dbReference>
<comment type="similarity">
    <text evidence="1 7">Belongs to the Lgt family.</text>
</comment>
<keyword evidence="2 7" id="KW-1003">Cell membrane</keyword>
<dbReference type="NCBIfam" id="TIGR00544">
    <property type="entry name" value="lgt"/>
    <property type="match status" value="1"/>
</dbReference>
<keyword evidence="3 7" id="KW-0808">Transferase</keyword>
<dbReference type="Pfam" id="PF01790">
    <property type="entry name" value="LGT"/>
    <property type="match status" value="1"/>
</dbReference>
<dbReference type="RefSeq" id="WP_160661808.1">
    <property type="nucleotide sequence ID" value="NZ_BAABDV010000001.1"/>
</dbReference>
<evidence type="ECO:0000256" key="3">
    <source>
        <dbReference type="ARBA" id="ARBA00022679"/>
    </source>
</evidence>
<dbReference type="InterPro" id="IPR001640">
    <property type="entry name" value="Lgt"/>
</dbReference>
<dbReference type="GO" id="GO:0008961">
    <property type="term" value="F:phosphatidylglycerol-prolipoprotein diacylglyceryl transferase activity"/>
    <property type="evidence" value="ECO:0007669"/>
    <property type="project" value="UniProtKB-UniRule"/>
</dbReference>
<comment type="catalytic activity">
    <reaction evidence="7">
        <text>L-cysteinyl-[prolipoprotein] + a 1,2-diacyl-sn-glycero-3-phospho-(1'-sn-glycerol) = an S-1,2-diacyl-sn-glyceryl-L-cysteinyl-[prolipoprotein] + sn-glycerol 1-phosphate + H(+)</text>
        <dbReference type="Rhea" id="RHEA:56712"/>
        <dbReference type="Rhea" id="RHEA-COMP:14679"/>
        <dbReference type="Rhea" id="RHEA-COMP:14680"/>
        <dbReference type="ChEBI" id="CHEBI:15378"/>
        <dbReference type="ChEBI" id="CHEBI:29950"/>
        <dbReference type="ChEBI" id="CHEBI:57685"/>
        <dbReference type="ChEBI" id="CHEBI:64716"/>
        <dbReference type="ChEBI" id="CHEBI:140658"/>
        <dbReference type="EC" id="2.5.1.145"/>
    </reaction>
</comment>